<name>A0A834LB74_RHOSS</name>
<dbReference type="EMBL" id="WJXA01000011">
    <property type="protein sequence ID" value="KAF7127015.1"/>
    <property type="molecule type" value="Genomic_DNA"/>
</dbReference>
<evidence type="ECO:0000313" key="2">
    <source>
        <dbReference type="EMBL" id="KAF7127015.1"/>
    </source>
</evidence>
<accession>A0A834LB74</accession>
<keyword evidence="3" id="KW-1185">Reference proteome</keyword>
<comment type="caution">
    <text evidence="2">The sequence shown here is derived from an EMBL/GenBank/DDBJ whole genome shotgun (WGS) entry which is preliminary data.</text>
</comment>
<dbReference type="Proteomes" id="UP000626092">
    <property type="component" value="Unassembled WGS sequence"/>
</dbReference>
<dbReference type="AlphaFoldDB" id="A0A834LB74"/>
<feature type="coiled-coil region" evidence="1">
    <location>
        <begin position="239"/>
        <end position="273"/>
    </location>
</feature>
<protein>
    <submittedName>
        <fullName evidence="2">Uncharacterized protein</fullName>
    </submittedName>
</protein>
<keyword evidence="1" id="KW-0175">Coiled coil</keyword>
<proteinExistence type="predicted"/>
<organism evidence="2 3">
    <name type="scientific">Rhododendron simsii</name>
    <name type="common">Sims's rhododendron</name>
    <dbReference type="NCBI Taxonomy" id="118357"/>
    <lineage>
        <taxon>Eukaryota</taxon>
        <taxon>Viridiplantae</taxon>
        <taxon>Streptophyta</taxon>
        <taxon>Embryophyta</taxon>
        <taxon>Tracheophyta</taxon>
        <taxon>Spermatophyta</taxon>
        <taxon>Magnoliopsida</taxon>
        <taxon>eudicotyledons</taxon>
        <taxon>Gunneridae</taxon>
        <taxon>Pentapetalae</taxon>
        <taxon>asterids</taxon>
        <taxon>Ericales</taxon>
        <taxon>Ericaceae</taxon>
        <taxon>Ericoideae</taxon>
        <taxon>Rhodoreae</taxon>
        <taxon>Rhododendron</taxon>
    </lineage>
</organism>
<sequence length="331" mass="38021">MKLTIVQTSQEKKESEKVEISEQSKPIEIAIVLVLNPTLQSFTTISNVGDTSPSQPTISPEVVEQLIEPNADISMTDMPIAEENLVQQETLQENEGIQSNLDLQGQYMSMSPKDKEAVESVLPKEKNTIDMGNMDLSSPAPHLIPQILETAQEKDTQLTTDPNQIATDHNLAFTNYVSHLIANKELPLSEHIRLEEFWSSLSENLTVAAYCQKGMKEKRDTIDQFANVSKKLDTMGNNIQHLKDKLHQIDMEKAKLLARLGKLREERRCLLAQKELINHELTNINYDEQRIEAMVFMDRADFLKNQERYNVIDNKWSYFKRLFMEFKSKIR</sequence>
<gene>
    <name evidence="2" type="ORF">RHSIM_Rhsim11G0018000</name>
</gene>
<dbReference type="OrthoDB" id="1824913at2759"/>
<reference evidence="2" key="1">
    <citation type="submission" date="2019-11" db="EMBL/GenBank/DDBJ databases">
        <authorList>
            <person name="Liu Y."/>
            <person name="Hou J."/>
            <person name="Li T.-Q."/>
            <person name="Guan C.-H."/>
            <person name="Wu X."/>
            <person name="Wu H.-Z."/>
            <person name="Ling F."/>
            <person name="Zhang R."/>
            <person name="Shi X.-G."/>
            <person name="Ren J.-P."/>
            <person name="Chen E.-F."/>
            <person name="Sun J.-M."/>
        </authorList>
    </citation>
    <scope>NUCLEOTIDE SEQUENCE</scope>
    <source>
        <strain evidence="2">Adult_tree_wgs_1</strain>
        <tissue evidence="2">Leaves</tissue>
    </source>
</reference>
<evidence type="ECO:0000256" key="1">
    <source>
        <dbReference type="SAM" id="Coils"/>
    </source>
</evidence>
<evidence type="ECO:0000313" key="3">
    <source>
        <dbReference type="Proteomes" id="UP000626092"/>
    </source>
</evidence>